<dbReference type="InterPro" id="IPR039425">
    <property type="entry name" value="RNA_pol_sigma-70-like"/>
</dbReference>
<evidence type="ECO:0000256" key="3">
    <source>
        <dbReference type="ARBA" id="ARBA00023082"/>
    </source>
</evidence>
<dbReference type="EMBL" id="CP036434">
    <property type="protein sequence ID" value="QDV07101.1"/>
    <property type="molecule type" value="Genomic_DNA"/>
</dbReference>
<dbReference type="AlphaFoldDB" id="A0A518ESM8"/>
<evidence type="ECO:0000259" key="6">
    <source>
        <dbReference type="Pfam" id="PF08281"/>
    </source>
</evidence>
<evidence type="ECO:0000256" key="2">
    <source>
        <dbReference type="ARBA" id="ARBA00023015"/>
    </source>
</evidence>
<dbReference type="GO" id="GO:0016987">
    <property type="term" value="F:sigma factor activity"/>
    <property type="evidence" value="ECO:0007669"/>
    <property type="project" value="UniProtKB-KW"/>
</dbReference>
<name>A0A518ESM8_9BACT</name>
<comment type="similarity">
    <text evidence="1">Belongs to the sigma-70 factor family. ECF subfamily.</text>
</comment>
<dbReference type="OrthoDB" id="276109at2"/>
<keyword evidence="2" id="KW-0805">Transcription regulation</keyword>
<dbReference type="InterPro" id="IPR014284">
    <property type="entry name" value="RNA_pol_sigma-70_dom"/>
</dbReference>
<keyword evidence="5" id="KW-0804">Transcription</keyword>
<evidence type="ECO:0000313" key="8">
    <source>
        <dbReference type="Proteomes" id="UP000320390"/>
    </source>
</evidence>
<dbReference type="PANTHER" id="PTHR43133">
    <property type="entry name" value="RNA POLYMERASE ECF-TYPE SIGMA FACTO"/>
    <property type="match status" value="1"/>
</dbReference>
<sequence>MQDPSEDPFRDVALHGDAEAVSELLEEFRGRIARMLAVRMDPRLRGRLDASDVIQDTFIEVHGRIGEYRKRQDMPFFLWVRFLAGQKLTQMHRRHLGAEQRDARRELPDALRGMPGATTATLAGALMSSGITPSEVAMRMEDEERLISVLDQMRELDREVLALRHFEGLSNLEVASLLGIEPSAASRRYVRALARMQEKMRLTQGRGDGAAS</sequence>
<dbReference type="SUPFAM" id="SSF88946">
    <property type="entry name" value="Sigma2 domain of RNA polymerase sigma factors"/>
    <property type="match status" value="1"/>
</dbReference>
<organism evidence="7 8">
    <name type="scientific">Saltatorellus ferox</name>
    <dbReference type="NCBI Taxonomy" id="2528018"/>
    <lineage>
        <taxon>Bacteria</taxon>
        <taxon>Pseudomonadati</taxon>
        <taxon>Planctomycetota</taxon>
        <taxon>Planctomycetia</taxon>
        <taxon>Planctomycetia incertae sedis</taxon>
        <taxon>Saltatorellus</taxon>
    </lineage>
</organism>
<dbReference type="GO" id="GO:0003677">
    <property type="term" value="F:DNA binding"/>
    <property type="evidence" value="ECO:0007669"/>
    <property type="project" value="UniProtKB-KW"/>
</dbReference>
<dbReference type="InterPro" id="IPR036388">
    <property type="entry name" value="WH-like_DNA-bd_sf"/>
</dbReference>
<dbReference type="Gene3D" id="1.10.10.10">
    <property type="entry name" value="Winged helix-like DNA-binding domain superfamily/Winged helix DNA-binding domain"/>
    <property type="match status" value="1"/>
</dbReference>
<dbReference type="InterPro" id="IPR013325">
    <property type="entry name" value="RNA_pol_sigma_r2"/>
</dbReference>
<evidence type="ECO:0000256" key="4">
    <source>
        <dbReference type="ARBA" id="ARBA00023125"/>
    </source>
</evidence>
<reference evidence="7 8" key="1">
    <citation type="submission" date="2019-02" db="EMBL/GenBank/DDBJ databases">
        <title>Deep-cultivation of Planctomycetes and their phenomic and genomic characterization uncovers novel biology.</title>
        <authorList>
            <person name="Wiegand S."/>
            <person name="Jogler M."/>
            <person name="Boedeker C."/>
            <person name="Pinto D."/>
            <person name="Vollmers J."/>
            <person name="Rivas-Marin E."/>
            <person name="Kohn T."/>
            <person name="Peeters S.H."/>
            <person name="Heuer A."/>
            <person name="Rast P."/>
            <person name="Oberbeckmann S."/>
            <person name="Bunk B."/>
            <person name="Jeske O."/>
            <person name="Meyerdierks A."/>
            <person name="Storesund J.E."/>
            <person name="Kallscheuer N."/>
            <person name="Luecker S."/>
            <person name="Lage O.M."/>
            <person name="Pohl T."/>
            <person name="Merkel B.J."/>
            <person name="Hornburger P."/>
            <person name="Mueller R.-W."/>
            <person name="Bruemmer F."/>
            <person name="Labrenz M."/>
            <person name="Spormann A.M."/>
            <person name="Op den Camp H."/>
            <person name="Overmann J."/>
            <person name="Amann R."/>
            <person name="Jetten M.S.M."/>
            <person name="Mascher T."/>
            <person name="Medema M.H."/>
            <person name="Devos D.P."/>
            <person name="Kaster A.-K."/>
            <person name="Ovreas L."/>
            <person name="Rohde M."/>
            <person name="Galperin M.Y."/>
            <person name="Jogler C."/>
        </authorList>
    </citation>
    <scope>NUCLEOTIDE SEQUENCE [LARGE SCALE GENOMIC DNA]</scope>
    <source>
        <strain evidence="7 8">Poly30</strain>
    </source>
</reference>
<evidence type="ECO:0000256" key="1">
    <source>
        <dbReference type="ARBA" id="ARBA00010641"/>
    </source>
</evidence>
<dbReference type="Gene3D" id="1.10.1740.10">
    <property type="match status" value="1"/>
</dbReference>
<dbReference type="Pfam" id="PF08281">
    <property type="entry name" value="Sigma70_r4_2"/>
    <property type="match status" value="1"/>
</dbReference>
<evidence type="ECO:0000313" key="7">
    <source>
        <dbReference type="EMBL" id="QDV07101.1"/>
    </source>
</evidence>
<dbReference type="NCBIfam" id="TIGR02937">
    <property type="entry name" value="sigma70-ECF"/>
    <property type="match status" value="1"/>
</dbReference>
<gene>
    <name evidence="7" type="primary">sigD_3</name>
    <name evidence="7" type="ORF">Poly30_26200</name>
</gene>
<dbReference type="GO" id="GO:0006352">
    <property type="term" value="P:DNA-templated transcription initiation"/>
    <property type="evidence" value="ECO:0007669"/>
    <property type="project" value="InterPro"/>
</dbReference>
<dbReference type="RefSeq" id="WP_145197868.1">
    <property type="nucleotide sequence ID" value="NZ_CP036434.1"/>
</dbReference>
<dbReference type="CDD" id="cd06171">
    <property type="entry name" value="Sigma70_r4"/>
    <property type="match status" value="1"/>
</dbReference>
<feature type="domain" description="RNA polymerase sigma factor 70 region 4 type 2" evidence="6">
    <location>
        <begin position="144"/>
        <end position="196"/>
    </location>
</feature>
<dbReference type="PANTHER" id="PTHR43133:SF8">
    <property type="entry name" value="RNA POLYMERASE SIGMA FACTOR HI_1459-RELATED"/>
    <property type="match status" value="1"/>
</dbReference>
<keyword evidence="4" id="KW-0238">DNA-binding</keyword>
<keyword evidence="8" id="KW-1185">Reference proteome</keyword>
<keyword evidence="3" id="KW-0731">Sigma factor</keyword>
<accession>A0A518ESM8</accession>
<protein>
    <submittedName>
        <fullName evidence="7">ECF RNA polymerase sigma factor SigD</fullName>
    </submittedName>
</protein>
<dbReference type="Proteomes" id="UP000320390">
    <property type="component" value="Chromosome"/>
</dbReference>
<proteinExistence type="inferred from homology"/>
<dbReference type="InterPro" id="IPR013324">
    <property type="entry name" value="RNA_pol_sigma_r3/r4-like"/>
</dbReference>
<dbReference type="InterPro" id="IPR013249">
    <property type="entry name" value="RNA_pol_sigma70_r4_t2"/>
</dbReference>
<dbReference type="SUPFAM" id="SSF88659">
    <property type="entry name" value="Sigma3 and sigma4 domains of RNA polymerase sigma factors"/>
    <property type="match status" value="1"/>
</dbReference>
<evidence type="ECO:0000256" key="5">
    <source>
        <dbReference type="ARBA" id="ARBA00023163"/>
    </source>
</evidence>